<sequence>MKYILCQPATNRFKWELDVCLTNLKSHGIKDIVLLFQRYDDDIPLHFEKKYGAEVHVYDDLREDKSYIPSIKPYLWWKFLEEDASRENGKYFYMDSDVIFREKLDFRRLPVKDDVWYCSDCNGYLNLDYIRSCGRGEGILHDMAEIIGVTIESLETINNNSGGAQWLIKNPTSDYWKKVYKDSNKIWKYFETLDSNIQKWTAEMWSQLWNMMYFNIGPKVSSELDFCWATDPIERWDEVKIMHNAGVTEGMTDLFFKGKYVETSPFDDNLSFVAKNRVSSKYVEAVQRVKTNEIT</sequence>
<evidence type="ECO:0000313" key="1">
    <source>
        <dbReference type="EMBL" id="PAF24369.1"/>
    </source>
</evidence>
<dbReference type="AlphaFoldDB" id="A0A268RVU1"/>
<proteinExistence type="predicted"/>
<accession>A0A268RVU1</accession>
<evidence type="ECO:0000313" key="2">
    <source>
        <dbReference type="Proteomes" id="UP000216133"/>
    </source>
</evidence>
<dbReference type="EMBL" id="NPBS01000111">
    <property type="protein sequence ID" value="PAF24369.1"/>
    <property type="molecule type" value="Genomic_DNA"/>
</dbReference>
<protein>
    <submittedName>
        <fullName evidence="1">Uncharacterized protein</fullName>
    </submittedName>
</protein>
<organism evidence="1 2">
    <name type="scientific">Shouchella clausii</name>
    <name type="common">Alkalihalobacillus clausii</name>
    <dbReference type="NCBI Taxonomy" id="79880"/>
    <lineage>
        <taxon>Bacteria</taxon>
        <taxon>Bacillati</taxon>
        <taxon>Bacillota</taxon>
        <taxon>Bacilli</taxon>
        <taxon>Bacillales</taxon>
        <taxon>Bacillaceae</taxon>
        <taxon>Shouchella</taxon>
    </lineage>
</organism>
<reference evidence="1 2" key="1">
    <citation type="submission" date="2017-07" db="EMBL/GenBank/DDBJ databases">
        <title>Isolation and whole genome analysis of endospore-forming bacteria from heroin.</title>
        <authorList>
            <person name="Kalinowski J."/>
            <person name="Ahrens B."/>
            <person name="Al-Dilaimi A."/>
            <person name="Winkler A."/>
            <person name="Wibberg D."/>
            <person name="Schleenbecker U."/>
            <person name="Ruckert C."/>
            <person name="Wolfel R."/>
            <person name="Grass G."/>
        </authorList>
    </citation>
    <scope>NUCLEOTIDE SEQUENCE [LARGE SCALE GENOMIC DNA]</scope>
    <source>
        <strain evidence="1 2">7523-2</strain>
    </source>
</reference>
<gene>
    <name evidence="1" type="ORF">CHH61_18915</name>
</gene>
<name>A0A268RVU1_SHOCL</name>
<comment type="caution">
    <text evidence="1">The sequence shown here is derived from an EMBL/GenBank/DDBJ whole genome shotgun (WGS) entry which is preliminary data.</text>
</comment>
<dbReference type="Proteomes" id="UP000216133">
    <property type="component" value="Unassembled WGS sequence"/>
</dbReference>